<dbReference type="InterPro" id="IPR001173">
    <property type="entry name" value="Glyco_trans_2-like"/>
</dbReference>
<reference evidence="3 4" key="1">
    <citation type="journal article" date="2016" name="Nat. Commun.">
        <title>Thousands of microbial genomes shed light on interconnected biogeochemical processes in an aquifer system.</title>
        <authorList>
            <person name="Anantharaman K."/>
            <person name="Brown C.T."/>
            <person name="Hug L.A."/>
            <person name="Sharon I."/>
            <person name="Castelle C.J."/>
            <person name="Probst A.J."/>
            <person name="Thomas B.C."/>
            <person name="Singh A."/>
            <person name="Wilkins M.J."/>
            <person name="Karaoz U."/>
            <person name="Brodie E.L."/>
            <person name="Williams K.H."/>
            <person name="Hubbard S.S."/>
            <person name="Banfield J.F."/>
        </authorList>
    </citation>
    <scope>NUCLEOTIDE SEQUENCE [LARGE SCALE GENOMIC DNA]</scope>
</reference>
<evidence type="ECO:0000259" key="2">
    <source>
        <dbReference type="Pfam" id="PF13632"/>
    </source>
</evidence>
<feature type="transmembrane region" description="Helical" evidence="1">
    <location>
        <begin position="12"/>
        <end position="30"/>
    </location>
</feature>
<sequence>MRSIILNYDRQVTRILEILPPTISLLLLSFPFWGTFFVPTIVAYFVILFDVYFVYKAATLGINAVRSYRQIQKVSKFDWLGRLNTDHKTELSKTHHIVFIPTYKEPGDILQRTLSFIKEAEIPKQSIDIVLAFEEREQEAKSKEAELRKEFESTFANIWTTYHPLEEGEIAGKSSNLAHSAKEIKKIIEQKNYEKDHILVTVCDADVCLHPKYFALLTYKFLNNPNRYLRFFQGALVFYNNIWRIPLPARVVNTIYSILQVADLQRPKSSFNYSTYSLSWRLLEGSGFWDIDVISEDWHLFFKTFFANQGLVDLECLFLPLYADAAEGKSYFETLKMQYVQNRRWAWGITDISYVIKRFILHKGKLNLVNFLFRFSRALEQHLLWPVNWFVLTLGATVPPLISKSFRHTTLGYNLPKIAGLILTLSTVFLVFVIVVDFLLKPPRPKEFKKHLLPLNIIQYLLMPITSLFFNALPGMDAHTRLILGKRLDYKVTEKFVKKNP</sequence>
<dbReference type="AlphaFoldDB" id="A0A1G1WBI0"/>
<dbReference type="Proteomes" id="UP000177103">
    <property type="component" value="Unassembled WGS sequence"/>
</dbReference>
<dbReference type="EMBL" id="MHCQ01000004">
    <property type="protein sequence ID" value="OGY25025.1"/>
    <property type="molecule type" value="Genomic_DNA"/>
</dbReference>
<comment type="caution">
    <text evidence="3">The sequence shown here is derived from an EMBL/GenBank/DDBJ whole genome shotgun (WGS) entry which is preliminary data.</text>
</comment>
<feature type="transmembrane region" description="Helical" evidence="1">
    <location>
        <begin position="418"/>
        <end position="440"/>
    </location>
</feature>
<keyword evidence="1" id="KW-0472">Membrane</keyword>
<evidence type="ECO:0000313" key="4">
    <source>
        <dbReference type="Proteomes" id="UP000177103"/>
    </source>
</evidence>
<dbReference type="PANTHER" id="PTHR36851:SF1">
    <property type="entry name" value="GLYCO_TRANS_2-LIKE DOMAIN-CONTAINING PROTEIN"/>
    <property type="match status" value="1"/>
</dbReference>
<dbReference type="InterPro" id="IPR029044">
    <property type="entry name" value="Nucleotide-diphossugar_trans"/>
</dbReference>
<gene>
    <name evidence="3" type="ORF">A2Y57_02570</name>
</gene>
<evidence type="ECO:0000313" key="3">
    <source>
        <dbReference type="EMBL" id="OGY25025.1"/>
    </source>
</evidence>
<proteinExistence type="predicted"/>
<organism evidence="3 4">
    <name type="scientific">Candidatus Woykebacteria bacterium RBG_13_40_7b</name>
    <dbReference type="NCBI Taxonomy" id="1802594"/>
    <lineage>
        <taxon>Bacteria</taxon>
        <taxon>Candidatus Woykeibacteriota</taxon>
    </lineage>
</organism>
<dbReference type="SUPFAM" id="SSF53448">
    <property type="entry name" value="Nucleotide-diphospho-sugar transferases"/>
    <property type="match status" value="1"/>
</dbReference>
<dbReference type="PANTHER" id="PTHR36851">
    <property type="entry name" value="UNNAMED PRODUCT"/>
    <property type="match status" value="1"/>
</dbReference>
<evidence type="ECO:0000256" key="1">
    <source>
        <dbReference type="SAM" id="Phobius"/>
    </source>
</evidence>
<dbReference type="Gene3D" id="3.90.550.10">
    <property type="entry name" value="Spore Coat Polysaccharide Biosynthesis Protein SpsA, Chain A"/>
    <property type="match status" value="1"/>
</dbReference>
<protein>
    <recommendedName>
        <fullName evidence="2">Glycosyltransferase 2-like domain-containing protein</fullName>
    </recommendedName>
</protein>
<keyword evidence="1" id="KW-1133">Transmembrane helix</keyword>
<accession>A0A1G1WBI0</accession>
<feature type="domain" description="Glycosyltransferase 2-like" evidence="2">
    <location>
        <begin position="200"/>
        <end position="425"/>
    </location>
</feature>
<feature type="transmembrane region" description="Helical" evidence="1">
    <location>
        <begin position="36"/>
        <end position="55"/>
    </location>
</feature>
<name>A0A1G1WBI0_9BACT</name>
<feature type="transmembrane region" description="Helical" evidence="1">
    <location>
        <begin position="383"/>
        <end position="402"/>
    </location>
</feature>
<dbReference type="Pfam" id="PF13632">
    <property type="entry name" value="Glyco_trans_2_3"/>
    <property type="match status" value="1"/>
</dbReference>
<feature type="transmembrane region" description="Helical" evidence="1">
    <location>
        <begin position="452"/>
        <end position="473"/>
    </location>
</feature>
<keyword evidence="1" id="KW-0812">Transmembrane</keyword>